<feature type="compositionally biased region" description="Low complexity" evidence="1">
    <location>
        <begin position="109"/>
        <end position="128"/>
    </location>
</feature>
<proteinExistence type="predicted"/>
<name>A0A9W6BRQ9_9CHLO</name>
<evidence type="ECO:0000256" key="1">
    <source>
        <dbReference type="SAM" id="MobiDB-lite"/>
    </source>
</evidence>
<feature type="compositionally biased region" description="Polar residues" evidence="1">
    <location>
        <begin position="47"/>
        <end position="57"/>
    </location>
</feature>
<feature type="region of interest" description="Disordered" evidence="1">
    <location>
        <begin position="1014"/>
        <end position="1037"/>
    </location>
</feature>
<feature type="compositionally biased region" description="Gly residues" evidence="1">
    <location>
        <begin position="1103"/>
        <end position="1112"/>
    </location>
</feature>
<protein>
    <submittedName>
        <fullName evidence="2">Uncharacterized protein</fullName>
    </submittedName>
</protein>
<feature type="compositionally biased region" description="Gly residues" evidence="1">
    <location>
        <begin position="878"/>
        <end position="898"/>
    </location>
</feature>
<evidence type="ECO:0000313" key="3">
    <source>
        <dbReference type="Proteomes" id="UP001165080"/>
    </source>
</evidence>
<feature type="compositionally biased region" description="Polar residues" evidence="1">
    <location>
        <begin position="1"/>
        <end position="10"/>
    </location>
</feature>
<gene>
    <name evidence="2" type="primary">PLEST003189</name>
    <name evidence="2" type="ORF">PLESTB_001174500</name>
</gene>
<feature type="compositionally biased region" description="Low complexity" evidence="1">
    <location>
        <begin position="731"/>
        <end position="748"/>
    </location>
</feature>
<feature type="compositionally biased region" description="Gly residues" evidence="1">
    <location>
        <begin position="559"/>
        <end position="577"/>
    </location>
</feature>
<feature type="compositionally biased region" description="Low complexity" evidence="1">
    <location>
        <begin position="636"/>
        <end position="665"/>
    </location>
</feature>
<sequence>MGRLTGSKTASDYFGDGQKATNAAQSQGAGSEQQQQSGLRRFLTLFRGSQSRQQQPASDGPAGRAASSFVLAWRSQRAPADVLTVDQGKISVSFANQLAPRWESVATDVVSAAAAEPPSPQEQQQAAAAEEDTERARGRERQDEEDRRRQKQATRLQELQRQATLKHERARQGEPRLEYQPSYNGRGTAAAAARYEVGDAEVLRLGPPSPDGMQPAPLLRDEDLASPPPSGVARRPPGAQTSLKQMLVPTRPPPQKPSHTPPSSQPPECQDSLGREHLRLPPFSRDGASTPAVPSCGGGGLRPLQAGVSPRSSCNGAAARTAPVEQWSDPAAAAAAAVVDADPRVSLHRLRTDAGPGSSSPALGGSPTVGGGGGGGSALLLSSSSTSRRSLAAAALGGCNGPPPPSASASASGPLQCVSMPTPPPMPSPYGAHLAPLPPTAAGSAPLPGAGAPLAVAPSSSSSPPPLEVTLLTLKPAAAAASPTLEIVMAAGGGGSKEADPAAPSIARQRSSRTLTGNGYYGSGGDGGLGTPTLTEEVALATGAYRARASPARRVSTPSGGGGSGGGGSGGGGGGGLLPASDALARRTALLREAFNGAGGIRRAVQNLQGVRSMSSNGDGYTEAHGGGGGSGGGSFAAAAAAPAATNGGEPAAAPALPRAAAPPLGRSHSLQRVPSASSSVHSVQERPSNWDYWKHRSRDTNWELWKVQGNLSSRVRHDLLSRAAAEEEAAAQMRASGSGAGSGTDSSVPGTGAPPNWKRMLETAAAALEGNDGQHGTAAAAVAAAGSGSSTPTGAAASAAAAAAQAAGGGGGGSDGGGCGDRGSCDGAQPPPPPLLRSVTMRAPRAVTPAAKTGRMLLRAATQPPTMVALAQSFAGDGEGGSGDGDGGNGSGSGDGDGCCFDGAPRGASGVSVAPTAASPRAGRRAPAPPPPPPSRLSAEGPMRQPAAAAPASPRLAAAERARERFFSGAAAPSLNDASPSSGAVNEAPNGGIALGLQRRSSPNMHLPNVLPPPRIPPYPGGGGDEHSGPGSPVLTTPAATAATALAPSPAPPYRVTLMGGSVVREADGAAVDTPRRGSLNGTHPRSRRMLFIGGAAAELGGGSSGGGGSGLVPVPPPMPMPLHARESDAGGSGGGGGGVSAPLPSAYPFK</sequence>
<reference evidence="2 3" key="1">
    <citation type="journal article" date="2023" name="Commun. Biol.">
        <title>Reorganization of the ancestral sex-determining regions during the evolution of trioecy in Pleodorina starrii.</title>
        <authorList>
            <person name="Takahashi K."/>
            <person name="Suzuki S."/>
            <person name="Kawai-Toyooka H."/>
            <person name="Yamamoto K."/>
            <person name="Hamaji T."/>
            <person name="Ootsuki R."/>
            <person name="Yamaguchi H."/>
            <person name="Kawachi M."/>
            <person name="Higashiyama T."/>
            <person name="Nozaki H."/>
        </authorList>
    </citation>
    <scope>NUCLEOTIDE SEQUENCE [LARGE SCALE GENOMIC DNA]</scope>
    <source>
        <strain evidence="2 3">NIES-4479</strain>
    </source>
</reference>
<feature type="region of interest" description="Disordered" evidence="1">
    <location>
        <begin position="807"/>
        <end position="843"/>
    </location>
</feature>
<feature type="compositionally biased region" description="Gly residues" evidence="1">
    <location>
        <begin position="519"/>
        <end position="529"/>
    </location>
</feature>
<feature type="compositionally biased region" description="Gly residues" evidence="1">
    <location>
        <begin position="1132"/>
        <end position="1141"/>
    </location>
</feature>
<feature type="region of interest" description="Disordered" evidence="1">
    <location>
        <begin position="1"/>
        <end position="66"/>
    </location>
</feature>
<feature type="compositionally biased region" description="Polar residues" evidence="1">
    <location>
        <begin position="669"/>
        <end position="688"/>
    </location>
</feature>
<feature type="compositionally biased region" description="Basic and acidic residues" evidence="1">
    <location>
        <begin position="165"/>
        <end position="177"/>
    </location>
</feature>
<feature type="region of interest" description="Disordered" evidence="1">
    <location>
        <begin position="731"/>
        <end position="758"/>
    </location>
</feature>
<feature type="compositionally biased region" description="Gly residues" evidence="1">
    <location>
        <begin position="367"/>
        <end position="377"/>
    </location>
</feature>
<feature type="compositionally biased region" description="Low complexity" evidence="1">
    <location>
        <begin position="440"/>
        <end position="467"/>
    </location>
</feature>
<accession>A0A9W6BRQ9</accession>
<dbReference type="EMBL" id="BRXU01000017">
    <property type="protein sequence ID" value="GLC57024.1"/>
    <property type="molecule type" value="Genomic_DNA"/>
</dbReference>
<feature type="compositionally biased region" description="Gly residues" evidence="1">
    <location>
        <begin position="625"/>
        <end position="635"/>
    </location>
</feature>
<feature type="region of interest" description="Disordered" evidence="1">
    <location>
        <begin position="613"/>
        <end position="688"/>
    </location>
</feature>
<feature type="region of interest" description="Disordered" evidence="1">
    <location>
        <begin position="109"/>
        <end position="467"/>
    </location>
</feature>
<feature type="compositionally biased region" description="Low complexity" evidence="1">
    <location>
        <begin position="329"/>
        <end position="340"/>
    </location>
</feature>
<organism evidence="2 3">
    <name type="scientific">Pleodorina starrii</name>
    <dbReference type="NCBI Taxonomy" id="330485"/>
    <lineage>
        <taxon>Eukaryota</taxon>
        <taxon>Viridiplantae</taxon>
        <taxon>Chlorophyta</taxon>
        <taxon>core chlorophytes</taxon>
        <taxon>Chlorophyceae</taxon>
        <taxon>CS clade</taxon>
        <taxon>Chlamydomonadales</taxon>
        <taxon>Volvocaceae</taxon>
        <taxon>Pleodorina</taxon>
    </lineage>
</organism>
<feature type="region of interest" description="Disordered" evidence="1">
    <location>
        <begin position="874"/>
        <end position="992"/>
    </location>
</feature>
<feature type="compositionally biased region" description="Basic and acidic residues" evidence="1">
    <location>
        <begin position="134"/>
        <end position="148"/>
    </location>
</feature>
<feature type="region of interest" description="Disordered" evidence="1">
    <location>
        <begin position="492"/>
        <end position="529"/>
    </location>
</feature>
<comment type="caution">
    <text evidence="2">The sequence shown here is derived from an EMBL/GenBank/DDBJ whole genome shotgun (WGS) entry which is preliminary data.</text>
</comment>
<feature type="compositionally biased region" description="Low complexity" evidence="1">
    <location>
        <begin position="23"/>
        <end position="38"/>
    </location>
</feature>
<keyword evidence="3" id="KW-1185">Reference proteome</keyword>
<feature type="compositionally biased region" description="Low complexity" evidence="1">
    <location>
        <begin position="948"/>
        <end position="958"/>
    </location>
</feature>
<feature type="compositionally biased region" description="Low complexity" evidence="1">
    <location>
        <begin position="354"/>
        <end position="366"/>
    </location>
</feature>
<evidence type="ECO:0000313" key="2">
    <source>
        <dbReference type="EMBL" id="GLC57024.1"/>
    </source>
</evidence>
<dbReference type="Proteomes" id="UP001165080">
    <property type="component" value="Unassembled WGS sequence"/>
</dbReference>
<dbReference type="AlphaFoldDB" id="A0A9W6BRQ9"/>
<feature type="compositionally biased region" description="Pro residues" evidence="1">
    <location>
        <begin position="250"/>
        <end position="265"/>
    </location>
</feature>
<feature type="compositionally biased region" description="Low complexity" evidence="1">
    <location>
        <begin position="378"/>
        <end position="397"/>
    </location>
</feature>
<feature type="compositionally biased region" description="Gly residues" evidence="1">
    <location>
        <begin position="808"/>
        <end position="822"/>
    </location>
</feature>
<feature type="region of interest" description="Disordered" evidence="1">
    <location>
        <begin position="545"/>
        <end position="579"/>
    </location>
</feature>
<feature type="region of interest" description="Disordered" evidence="1">
    <location>
        <begin position="1103"/>
        <end position="1152"/>
    </location>
</feature>
<feature type="compositionally biased region" description="Polar residues" evidence="1">
    <location>
        <begin position="153"/>
        <end position="163"/>
    </location>
</feature>